<keyword evidence="3" id="KW-1133">Transmembrane helix</keyword>
<comment type="caution">
    <text evidence="4">The sequence shown here is derived from an EMBL/GenBank/DDBJ whole genome shotgun (WGS) entry which is preliminary data.</text>
</comment>
<evidence type="ECO:0000313" key="5">
    <source>
        <dbReference type="Proteomes" id="UP001046870"/>
    </source>
</evidence>
<feature type="compositionally biased region" description="Basic and acidic residues" evidence="2">
    <location>
        <begin position="390"/>
        <end position="428"/>
    </location>
</feature>
<keyword evidence="1" id="KW-0175">Coiled coil</keyword>
<gene>
    <name evidence="4" type="ORF">MATL_G00073690</name>
</gene>
<dbReference type="AlphaFoldDB" id="A0A9D3Q5R1"/>
<dbReference type="EMBL" id="JAFDVH010000005">
    <property type="protein sequence ID" value="KAG7477823.1"/>
    <property type="molecule type" value="Genomic_DNA"/>
</dbReference>
<keyword evidence="5" id="KW-1185">Reference proteome</keyword>
<sequence>MTTARHRKGKNHIKRDENSFIHEALESEPRNGNLHVLLFILFLMLIVGGAVVVWFCHQQQQTITQLTENLTSMQIKVVKFQTFQEEMRTNKDKLPIPEGFEERLYALEGAYAQAQKQVEKAVAMAEQMKTSDLRVQVLSLDTEMRIRISELEQTTVSTAELEHLQEVIKSKSEEFQGVKERLADVVSTNTELTGSVEALSASFSGAEARVAEQTSLVDALTSQLEVQVTELLGLKETLTLHKTQLETNFQELESIKGLLEAEQARRTQNLGEQLSVVRQSLEEQKRDAQSLHSTLKAQLEAIQRELENGDEHPVLTEVHAEQPEEVEHEQQVELDPQEQQVEQEILEEPMNQEVQEEEVGQEVHEEGLQEAHEEKVESEVQEEQAQMVQGEERSWNRTKESSHLSKNREIEAERMQFDTASRLKEQIN</sequence>
<dbReference type="OrthoDB" id="8963459at2759"/>
<dbReference type="Proteomes" id="UP001046870">
    <property type="component" value="Chromosome 5"/>
</dbReference>
<evidence type="ECO:0000313" key="4">
    <source>
        <dbReference type="EMBL" id="KAG7477823.1"/>
    </source>
</evidence>
<reference evidence="4" key="1">
    <citation type="submission" date="2021-01" db="EMBL/GenBank/DDBJ databases">
        <authorList>
            <person name="Zahm M."/>
            <person name="Roques C."/>
            <person name="Cabau C."/>
            <person name="Klopp C."/>
            <person name="Donnadieu C."/>
            <person name="Jouanno E."/>
            <person name="Lampietro C."/>
            <person name="Louis A."/>
            <person name="Herpin A."/>
            <person name="Echchiki A."/>
            <person name="Berthelot C."/>
            <person name="Parey E."/>
            <person name="Roest-Crollius H."/>
            <person name="Braasch I."/>
            <person name="Postlethwait J."/>
            <person name="Bobe J."/>
            <person name="Montfort J."/>
            <person name="Bouchez O."/>
            <person name="Begum T."/>
            <person name="Mejri S."/>
            <person name="Adams A."/>
            <person name="Chen W.-J."/>
            <person name="Guiguen Y."/>
        </authorList>
    </citation>
    <scope>NUCLEOTIDE SEQUENCE</scope>
    <source>
        <strain evidence="4">YG-15Mar2019-1</strain>
        <tissue evidence="4">Brain</tissue>
    </source>
</reference>
<protein>
    <submittedName>
        <fullName evidence="4">Uncharacterized protein</fullName>
    </submittedName>
</protein>
<feature type="region of interest" description="Disordered" evidence="2">
    <location>
        <begin position="355"/>
        <end position="428"/>
    </location>
</feature>
<evidence type="ECO:0000256" key="3">
    <source>
        <dbReference type="SAM" id="Phobius"/>
    </source>
</evidence>
<feature type="transmembrane region" description="Helical" evidence="3">
    <location>
        <begin position="36"/>
        <end position="55"/>
    </location>
</feature>
<evidence type="ECO:0000256" key="1">
    <source>
        <dbReference type="SAM" id="Coils"/>
    </source>
</evidence>
<accession>A0A9D3Q5R1</accession>
<name>A0A9D3Q5R1_MEGAT</name>
<keyword evidence="3" id="KW-0472">Membrane</keyword>
<organism evidence="4 5">
    <name type="scientific">Megalops atlanticus</name>
    <name type="common">Tarpon</name>
    <name type="synonym">Clupea gigantea</name>
    <dbReference type="NCBI Taxonomy" id="7932"/>
    <lineage>
        <taxon>Eukaryota</taxon>
        <taxon>Metazoa</taxon>
        <taxon>Chordata</taxon>
        <taxon>Craniata</taxon>
        <taxon>Vertebrata</taxon>
        <taxon>Euteleostomi</taxon>
        <taxon>Actinopterygii</taxon>
        <taxon>Neopterygii</taxon>
        <taxon>Teleostei</taxon>
        <taxon>Elopiformes</taxon>
        <taxon>Megalopidae</taxon>
        <taxon>Megalops</taxon>
    </lineage>
</organism>
<keyword evidence="3" id="KW-0812">Transmembrane</keyword>
<proteinExistence type="predicted"/>
<feature type="coiled-coil region" evidence="1">
    <location>
        <begin position="242"/>
        <end position="305"/>
    </location>
</feature>
<evidence type="ECO:0000256" key="2">
    <source>
        <dbReference type="SAM" id="MobiDB-lite"/>
    </source>
</evidence>
<feature type="compositionally biased region" description="Basic and acidic residues" evidence="2">
    <location>
        <begin position="361"/>
        <end position="378"/>
    </location>
</feature>